<dbReference type="PROSITE" id="PS51173">
    <property type="entry name" value="CBM2"/>
    <property type="match status" value="1"/>
</dbReference>
<evidence type="ECO:0000256" key="9">
    <source>
        <dbReference type="SAM" id="MobiDB-lite"/>
    </source>
</evidence>
<evidence type="ECO:0000256" key="6">
    <source>
        <dbReference type="ARBA" id="ARBA00023277"/>
    </source>
</evidence>
<reference evidence="12" key="1">
    <citation type="submission" date="2022-11" db="UniProtKB">
        <authorList>
            <consortium name="EnsemblMetazoa"/>
        </authorList>
    </citation>
    <scope>IDENTIFICATION</scope>
</reference>
<dbReference type="InterPro" id="IPR008965">
    <property type="entry name" value="CBM2/CBM3_carb-bd_dom_sf"/>
</dbReference>
<dbReference type="GO" id="GO:0008810">
    <property type="term" value="F:cellulase activity"/>
    <property type="evidence" value="ECO:0007669"/>
    <property type="project" value="UniProtKB-EC"/>
</dbReference>
<keyword evidence="4" id="KW-0378">Hydrolase</keyword>
<keyword evidence="13" id="KW-1185">Reference proteome</keyword>
<evidence type="ECO:0000256" key="10">
    <source>
        <dbReference type="SAM" id="SignalP"/>
    </source>
</evidence>
<feature type="signal peptide" evidence="10">
    <location>
        <begin position="1"/>
        <end position="21"/>
    </location>
</feature>
<sequence>MLRTMLMCVGFLLVYFSLADAACYTCGSTTNIRNQWPGNFDAEFSIPITNSVSGGWKLKLQFSKPVTSLQIWKANIKNTNGDSTLYILENKRWNRNLSPGQNLAMSFLGQFDGQAPSFTVRLLGQADCGQCSDSAVIHTTPRPAVSTPLGCRTCCSSAQITHEWPGNFNGEFILPIENEVTGGWEVELLFSEPVSNLQVYNALITDILNGGTIYRLRNKNYNADLAAGTVNTQRFQASTTVTPSFTAHMVGQPECCQDDPTSCQTSTTVSPPTTEPSTELPTELSSEPRTVPSTRLPITAHTTTAVKPVETTRVTQWTSSAPYDYAEVIHKSILFYEAQRSGPLPPDNRIHWRSDSTLNDMGINGEDLTGGWFDAGDHVKFGFPMASTVTVLAWGLVEYRDAYLASGELDNMLDCIKWATDYFLKCHTGQYEFYGQVGDGNLDHAYWGRPEDMTMRRPAFKITAANPGTEVVAETAAALAASSIAFRQTDPTYAEELLQNAIELYAFADQYRGTYTNAIPNAASFYNSYSGYGDELAWSAAWLARATGNNTYLTAANKHYDAFHIGDGTPWAFSWDDKKAGVMMMMYQLTGATRYKTAITNYLNSWQPGNIQYTPKGLAWSVQWGTNRYAASTAFLALVAAHEGIEVRKYQDFAKQQINYMLGDGGRSFVVGFGNNPPHSPHHRASSCPDFPAHCGWSNLNDPDPNLHVLEGALVGGPDINDGFVNDRLDYIQNEVATDYNAGFQSALAGLKFLDMNGLY</sequence>
<evidence type="ECO:0000256" key="4">
    <source>
        <dbReference type="ARBA" id="ARBA00022801"/>
    </source>
</evidence>
<dbReference type="OrthoDB" id="10257085at2759"/>
<keyword evidence="6" id="KW-0119">Carbohydrate metabolism</keyword>
<evidence type="ECO:0000256" key="8">
    <source>
        <dbReference type="ARBA" id="ARBA00023326"/>
    </source>
</evidence>
<dbReference type="FunFam" id="1.50.10.10:FF:000020">
    <property type="entry name" value="Endoglucanase"/>
    <property type="match status" value="1"/>
</dbReference>
<evidence type="ECO:0000256" key="5">
    <source>
        <dbReference type="ARBA" id="ARBA00023001"/>
    </source>
</evidence>
<keyword evidence="7" id="KW-0326">Glycosidase</keyword>
<accession>A0A914A0A9</accession>
<evidence type="ECO:0000313" key="13">
    <source>
        <dbReference type="Proteomes" id="UP000887568"/>
    </source>
</evidence>
<comment type="similarity">
    <text evidence="2">Belongs to the glycosyl hydrolase 9 (cellulase E) family.</text>
</comment>
<evidence type="ECO:0000313" key="12">
    <source>
        <dbReference type="EnsemblMetazoa" id="XP_038057262.1"/>
    </source>
</evidence>
<comment type="catalytic activity">
    <reaction evidence="1">
        <text>Endohydrolysis of (1-&gt;4)-beta-D-glucosidic linkages in cellulose, lichenin and cereal beta-D-glucans.</text>
        <dbReference type="EC" id="3.2.1.4"/>
    </reaction>
</comment>
<feature type="chain" id="PRO_5037253521" description="cellulase" evidence="10">
    <location>
        <begin position="22"/>
        <end position="760"/>
    </location>
</feature>
<evidence type="ECO:0000256" key="1">
    <source>
        <dbReference type="ARBA" id="ARBA00000966"/>
    </source>
</evidence>
<feature type="domain" description="CBM2" evidence="11">
    <location>
        <begin position="144"/>
        <end position="266"/>
    </location>
</feature>
<protein>
    <recommendedName>
        <fullName evidence="3">cellulase</fullName>
        <ecNumber evidence="3">3.2.1.4</ecNumber>
    </recommendedName>
</protein>
<evidence type="ECO:0000256" key="3">
    <source>
        <dbReference type="ARBA" id="ARBA00012601"/>
    </source>
</evidence>
<evidence type="ECO:0000259" key="11">
    <source>
        <dbReference type="PROSITE" id="PS51173"/>
    </source>
</evidence>
<dbReference type="Pfam" id="PF00553">
    <property type="entry name" value="CBM_2"/>
    <property type="match status" value="1"/>
</dbReference>
<feature type="region of interest" description="Disordered" evidence="9">
    <location>
        <begin position="257"/>
        <end position="300"/>
    </location>
</feature>
<dbReference type="SMART" id="SM00637">
    <property type="entry name" value="CBD_II"/>
    <property type="match status" value="1"/>
</dbReference>
<dbReference type="InterPro" id="IPR012291">
    <property type="entry name" value="CBM2_carb-bd_dom_sf"/>
</dbReference>
<dbReference type="GO" id="GO:0030245">
    <property type="term" value="P:cellulose catabolic process"/>
    <property type="evidence" value="ECO:0007669"/>
    <property type="project" value="UniProtKB-KW"/>
</dbReference>
<dbReference type="EnsemblMetazoa" id="XM_038201334.1">
    <property type="protein sequence ID" value="XP_038057262.1"/>
    <property type="gene ID" value="LOC119728904"/>
</dbReference>
<dbReference type="InterPro" id="IPR008928">
    <property type="entry name" value="6-hairpin_glycosidase_sf"/>
</dbReference>
<dbReference type="InterPro" id="IPR001701">
    <property type="entry name" value="Glyco_hydro_9"/>
</dbReference>
<dbReference type="PANTHER" id="PTHR22298">
    <property type="entry name" value="ENDO-1,4-BETA-GLUCANASE"/>
    <property type="match status" value="1"/>
</dbReference>
<dbReference type="InterPro" id="IPR012341">
    <property type="entry name" value="6hp_glycosidase-like_sf"/>
</dbReference>
<dbReference type="GeneID" id="119728904"/>
<keyword evidence="10" id="KW-0732">Signal</keyword>
<feature type="compositionally biased region" description="Low complexity" evidence="9">
    <location>
        <begin position="260"/>
        <end position="288"/>
    </location>
</feature>
<dbReference type="AlphaFoldDB" id="A0A914A0A9"/>
<dbReference type="Pfam" id="PF00759">
    <property type="entry name" value="Glyco_hydro_9"/>
    <property type="match status" value="1"/>
</dbReference>
<dbReference type="OMA" id="VESIEVW"/>
<name>A0A914A0A9_PATMI</name>
<dbReference type="RefSeq" id="XP_038057262.1">
    <property type="nucleotide sequence ID" value="XM_038201334.1"/>
</dbReference>
<keyword evidence="8" id="KW-0624">Polysaccharide degradation</keyword>
<dbReference type="SUPFAM" id="SSF48208">
    <property type="entry name" value="Six-hairpin glycosidases"/>
    <property type="match status" value="1"/>
</dbReference>
<dbReference type="GO" id="GO:0030247">
    <property type="term" value="F:polysaccharide binding"/>
    <property type="evidence" value="ECO:0007669"/>
    <property type="project" value="InterPro"/>
</dbReference>
<proteinExistence type="inferred from homology"/>
<dbReference type="Gene3D" id="2.60.40.290">
    <property type="match status" value="2"/>
</dbReference>
<evidence type="ECO:0000256" key="7">
    <source>
        <dbReference type="ARBA" id="ARBA00023295"/>
    </source>
</evidence>
<dbReference type="InterPro" id="IPR001919">
    <property type="entry name" value="CBD2"/>
</dbReference>
<dbReference type="Proteomes" id="UP000887568">
    <property type="component" value="Unplaced"/>
</dbReference>
<dbReference type="EC" id="3.2.1.4" evidence="3"/>
<organism evidence="12 13">
    <name type="scientific">Patiria miniata</name>
    <name type="common">Bat star</name>
    <name type="synonym">Asterina miniata</name>
    <dbReference type="NCBI Taxonomy" id="46514"/>
    <lineage>
        <taxon>Eukaryota</taxon>
        <taxon>Metazoa</taxon>
        <taxon>Echinodermata</taxon>
        <taxon>Eleutherozoa</taxon>
        <taxon>Asterozoa</taxon>
        <taxon>Asteroidea</taxon>
        <taxon>Valvatacea</taxon>
        <taxon>Valvatida</taxon>
        <taxon>Asterinidae</taxon>
        <taxon>Patiria</taxon>
    </lineage>
</organism>
<dbReference type="Gene3D" id="1.50.10.10">
    <property type="match status" value="1"/>
</dbReference>
<keyword evidence="5" id="KW-0136">Cellulose degradation</keyword>
<dbReference type="SUPFAM" id="SSF49384">
    <property type="entry name" value="Carbohydrate-binding domain"/>
    <property type="match status" value="2"/>
</dbReference>
<evidence type="ECO:0000256" key="2">
    <source>
        <dbReference type="ARBA" id="ARBA00007072"/>
    </source>
</evidence>